<dbReference type="PANTHER" id="PTHR45138:SF9">
    <property type="entry name" value="DIGUANYLATE CYCLASE DGCM-RELATED"/>
    <property type="match status" value="1"/>
</dbReference>
<name>A0A1M6CYB3_9FIRM</name>
<dbReference type="SMART" id="SM00267">
    <property type="entry name" value="GGDEF"/>
    <property type="match status" value="1"/>
</dbReference>
<dbReference type="EMBL" id="FQYW01000009">
    <property type="protein sequence ID" value="SHI65960.1"/>
    <property type="molecule type" value="Genomic_DNA"/>
</dbReference>
<dbReference type="SUPFAM" id="SSF55073">
    <property type="entry name" value="Nucleotide cyclase"/>
    <property type="match status" value="1"/>
</dbReference>
<reference evidence="2 3" key="1">
    <citation type="submission" date="2016-11" db="EMBL/GenBank/DDBJ databases">
        <authorList>
            <person name="Jaros S."/>
            <person name="Januszkiewicz K."/>
            <person name="Wedrychowicz H."/>
        </authorList>
    </citation>
    <scope>NUCLEOTIDE SEQUENCE [LARGE SCALE GENOMIC DNA]</scope>
    <source>
        <strain evidence="2 3">DSM 3074</strain>
    </source>
</reference>
<dbReference type="Gene3D" id="3.30.70.270">
    <property type="match status" value="1"/>
</dbReference>
<proteinExistence type="predicted"/>
<dbReference type="InterPro" id="IPR050469">
    <property type="entry name" value="Diguanylate_Cyclase"/>
</dbReference>
<evidence type="ECO:0000259" key="1">
    <source>
        <dbReference type="PROSITE" id="PS50887"/>
    </source>
</evidence>
<protein>
    <submittedName>
        <fullName evidence="2">Diguanylate cyclase (GGDEF) domain-containing protein</fullName>
    </submittedName>
</protein>
<sequence>MGNSHRLMDNLMNSSMEMSFDCEAKLREQLAVVDSMSKFYIYIYSFDLVTEMYREIYVDEAHVHTIMGYTGNISISVKDMCRMLVKPEYISGMVAFTEISTMGYRLRDKKYITYQYEGINTGWLEAILFPGQVDEDGVLTKAIFAVRDINYEKNKESQLIYNSYIDGLTQLYNRKMYNENLQEYDNSKLQTNMVFLSVDVNGLKIVNDTLGHDAGDELIIGVADCLRQCFSQYGRVYRLGGDEFAAVIYISPANLPRLICQFNSVVEGWHGKLVDSMSISLGYVTQTECCEKDIYEMAKIADERMYRDKEQYYALKGVDRTGRQSAHNALSCMYEKVLKLNLTTNSYQIIHIDEEEFKNFNDTRYSLSVDIKRYVEAGYIHTDDQETFLKYMDLEFVKEFFEGKKNYYSFPYKRLVGGKYIPVTAEMLRADDYSKDNRTIFLFVKKYK</sequence>
<dbReference type="InterPro" id="IPR000160">
    <property type="entry name" value="GGDEF_dom"/>
</dbReference>
<dbReference type="GO" id="GO:0043709">
    <property type="term" value="P:cell adhesion involved in single-species biofilm formation"/>
    <property type="evidence" value="ECO:0007669"/>
    <property type="project" value="TreeGrafter"/>
</dbReference>
<dbReference type="CDD" id="cd01949">
    <property type="entry name" value="GGDEF"/>
    <property type="match status" value="1"/>
</dbReference>
<dbReference type="NCBIfam" id="TIGR00254">
    <property type="entry name" value="GGDEF"/>
    <property type="match status" value="1"/>
</dbReference>
<dbReference type="AlphaFoldDB" id="A0A1M6CYB3"/>
<evidence type="ECO:0000313" key="3">
    <source>
        <dbReference type="Proteomes" id="UP000191240"/>
    </source>
</evidence>
<dbReference type="Pfam" id="PF00990">
    <property type="entry name" value="GGDEF"/>
    <property type="match status" value="1"/>
</dbReference>
<dbReference type="GO" id="GO:0052621">
    <property type="term" value="F:diguanylate cyclase activity"/>
    <property type="evidence" value="ECO:0007669"/>
    <property type="project" value="TreeGrafter"/>
</dbReference>
<evidence type="ECO:0000313" key="2">
    <source>
        <dbReference type="EMBL" id="SHI65960.1"/>
    </source>
</evidence>
<accession>A0A1M6CYB3</accession>
<dbReference type="InterPro" id="IPR043128">
    <property type="entry name" value="Rev_trsase/Diguanyl_cyclase"/>
</dbReference>
<dbReference type="PROSITE" id="PS50887">
    <property type="entry name" value="GGDEF"/>
    <property type="match status" value="1"/>
</dbReference>
<dbReference type="InterPro" id="IPR029787">
    <property type="entry name" value="Nucleotide_cyclase"/>
</dbReference>
<gene>
    <name evidence="2" type="ORF">SAMN02745671_01282</name>
</gene>
<organism evidence="2 3">
    <name type="scientific">Anaerovibrio lipolyticus DSM 3074</name>
    <dbReference type="NCBI Taxonomy" id="1120997"/>
    <lineage>
        <taxon>Bacteria</taxon>
        <taxon>Bacillati</taxon>
        <taxon>Bacillota</taxon>
        <taxon>Negativicutes</taxon>
        <taxon>Selenomonadales</taxon>
        <taxon>Selenomonadaceae</taxon>
        <taxon>Anaerovibrio</taxon>
    </lineage>
</organism>
<dbReference type="GO" id="GO:1902201">
    <property type="term" value="P:negative regulation of bacterial-type flagellum-dependent cell motility"/>
    <property type="evidence" value="ECO:0007669"/>
    <property type="project" value="TreeGrafter"/>
</dbReference>
<dbReference type="PANTHER" id="PTHR45138">
    <property type="entry name" value="REGULATORY COMPONENTS OF SENSORY TRANSDUCTION SYSTEM"/>
    <property type="match status" value="1"/>
</dbReference>
<feature type="domain" description="GGDEF" evidence="1">
    <location>
        <begin position="191"/>
        <end position="326"/>
    </location>
</feature>
<dbReference type="GO" id="GO:0005886">
    <property type="term" value="C:plasma membrane"/>
    <property type="evidence" value="ECO:0007669"/>
    <property type="project" value="TreeGrafter"/>
</dbReference>
<dbReference type="Proteomes" id="UP000191240">
    <property type="component" value="Unassembled WGS sequence"/>
</dbReference>